<dbReference type="Pfam" id="PF01025">
    <property type="entry name" value="GrpE"/>
    <property type="match status" value="1"/>
</dbReference>
<protein>
    <recommendedName>
        <fullName evidence="3">Protein GrpE</fullName>
    </recommendedName>
    <alternativeName>
        <fullName evidence="3">HSP-70 cofactor</fullName>
    </alternativeName>
</protein>
<dbReference type="Gene3D" id="3.90.20.20">
    <property type="match status" value="1"/>
</dbReference>
<dbReference type="GO" id="GO:0000774">
    <property type="term" value="F:adenyl-nucleotide exchange factor activity"/>
    <property type="evidence" value="ECO:0007669"/>
    <property type="project" value="InterPro"/>
</dbReference>
<dbReference type="Proteomes" id="UP000315628">
    <property type="component" value="Unassembled WGS sequence"/>
</dbReference>
<dbReference type="PRINTS" id="PR00773">
    <property type="entry name" value="GRPEPROTEIN"/>
</dbReference>
<dbReference type="CDD" id="cd00446">
    <property type="entry name" value="GrpE"/>
    <property type="match status" value="1"/>
</dbReference>
<dbReference type="GO" id="GO:0051087">
    <property type="term" value="F:protein-folding chaperone binding"/>
    <property type="evidence" value="ECO:0007669"/>
    <property type="project" value="InterPro"/>
</dbReference>
<dbReference type="InterPro" id="IPR013805">
    <property type="entry name" value="GrpE_CC"/>
</dbReference>
<dbReference type="GO" id="GO:0042803">
    <property type="term" value="F:protein homodimerization activity"/>
    <property type="evidence" value="ECO:0007669"/>
    <property type="project" value="InterPro"/>
</dbReference>
<comment type="caution">
    <text evidence="6">The sequence shown here is derived from an EMBL/GenBank/DDBJ whole genome shotgun (WGS) entry which is preliminary data.</text>
</comment>
<keyword evidence="2 3" id="KW-0143">Chaperone</keyword>
<dbReference type="InterPro" id="IPR009012">
    <property type="entry name" value="GrpE_head"/>
</dbReference>
<reference evidence="6 7" key="1">
    <citation type="submission" date="2019-06" db="EMBL/GenBank/DDBJ databases">
        <title>Sequencing the genomes of 1000 actinobacteria strains.</title>
        <authorList>
            <person name="Klenk H.-P."/>
        </authorList>
    </citation>
    <scope>NUCLEOTIDE SEQUENCE [LARGE SCALE GENOMIC DNA]</scope>
    <source>
        <strain evidence="6 7">DSM 18935</strain>
    </source>
</reference>
<comment type="subcellular location">
    <subcellularLocation>
        <location evidence="3">Cytoplasm</location>
    </subcellularLocation>
</comment>
<feature type="region of interest" description="Disordered" evidence="5">
    <location>
        <begin position="1"/>
        <end position="93"/>
    </location>
</feature>
<evidence type="ECO:0000313" key="7">
    <source>
        <dbReference type="Proteomes" id="UP000315628"/>
    </source>
</evidence>
<evidence type="ECO:0000313" key="6">
    <source>
        <dbReference type="EMBL" id="TWD15956.1"/>
    </source>
</evidence>
<organism evidence="6 7">
    <name type="scientific">Marihabitans asiaticum</name>
    <dbReference type="NCBI Taxonomy" id="415218"/>
    <lineage>
        <taxon>Bacteria</taxon>
        <taxon>Bacillati</taxon>
        <taxon>Actinomycetota</taxon>
        <taxon>Actinomycetes</taxon>
        <taxon>Micrococcales</taxon>
        <taxon>Intrasporangiaceae</taxon>
        <taxon>Marihabitans</taxon>
    </lineage>
</organism>
<dbReference type="Gene3D" id="2.30.22.10">
    <property type="entry name" value="Head domain of nucleotide exchange factor GrpE"/>
    <property type="match status" value="1"/>
</dbReference>
<proteinExistence type="inferred from homology"/>
<evidence type="ECO:0000256" key="2">
    <source>
        <dbReference type="ARBA" id="ARBA00023186"/>
    </source>
</evidence>
<dbReference type="EMBL" id="VIUW01000002">
    <property type="protein sequence ID" value="TWD15956.1"/>
    <property type="molecule type" value="Genomic_DNA"/>
</dbReference>
<keyword evidence="7" id="KW-1185">Reference proteome</keyword>
<dbReference type="PANTHER" id="PTHR21237:SF23">
    <property type="entry name" value="GRPE PROTEIN HOMOLOG, MITOCHONDRIAL"/>
    <property type="match status" value="1"/>
</dbReference>
<dbReference type="RefSeq" id="WP_246074538.1">
    <property type="nucleotide sequence ID" value="NZ_BAAAYT010000001.1"/>
</dbReference>
<dbReference type="AlphaFoldDB" id="A0A560WEE0"/>
<dbReference type="GO" id="GO:0006457">
    <property type="term" value="P:protein folding"/>
    <property type="evidence" value="ECO:0007669"/>
    <property type="project" value="InterPro"/>
</dbReference>
<accession>A0A560WEE0</accession>
<evidence type="ECO:0000256" key="1">
    <source>
        <dbReference type="ARBA" id="ARBA00009054"/>
    </source>
</evidence>
<sequence>MTDQTSNPEPEDVIHDADGDQVNVEAVNDGEATPGTQPGAASPAGEGRNPPSPQAGESSAEDTPSRESSPRESESPDAESVAADAADPAGEDVHPDTALAAQRLEDYQRLQADYVNYRRRADRDRAETQIRATHDVIESMLPVLDEIHLAREHGDLDDGPFKAIAEKLEQALQRYGVTRIGAKGEAFDPTLHEALMHAEWDSTDPELPADATSTTIVTLLQPGYQVGDRVLRAARVAVADPQ</sequence>
<comment type="subunit">
    <text evidence="3">Homodimer.</text>
</comment>
<dbReference type="PANTHER" id="PTHR21237">
    <property type="entry name" value="GRPE PROTEIN"/>
    <property type="match status" value="1"/>
</dbReference>
<comment type="function">
    <text evidence="3">Participates actively in the response to hyperosmotic and heat shock by preventing the aggregation of stress-denatured proteins, in association with DnaK and GrpE. It is the nucleotide exchange factor for DnaK and may function as a thermosensor. Unfolded proteins bind initially to DnaJ; upon interaction with the DnaJ-bound protein, DnaK hydrolyzes its bound ATP, resulting in the formation of a stable complex. GrpE releases ADP from DnaK; ATP binding to DnaK triggers the release of the substrate protein, thus completing the reaction cycle. Several rounds of ATP-dependent interactions between DnaJ, DnaK and GrpE are required for fully efficient folding.</text>
</comment>
<evidence type="ECO:0000256" key="4">
    <source>
        <dbReference type="RuleBase" id="RU004478"/>
    </source>
</evidence>
<evidence type="ECO:0000256" key="5">
    <source>
        <dbReference type="SAM" id="MobiDB-lite"/>
    </source>
</evidence>
<gene>
    <name evidence="3" type="primary">grpE</name>
    <name evidence="6" type="ORF">FB557_1496</name>
</gene>
<evidence type="ECO:0000256" key="3">
    <source>
        <dbReference type="HAMAP-Rule" id="MF_01151"/>
    </source>
</evidence>
<feature type="compositionally biased region" description="Basic and acidic residues" evidence="5">
    <location>
        <begin position="63"/>
        <end position="74"/>
    </location>
</feature>
<keyword evidence="3" id="KW-0963">Cytoplasm</keyword>
<feature type="compositionally biased region" description="Low complexity" evidence="5">
    <location>
        <begin position="78"/>
        <end position="88"/>
    </location>
</feature>
<dbReference type="GO" id="GO:0005737">
    <property type="term" value="C:cytoplasm"/>
    <property type="evidence" value="ECO:0007669"/>
    <property type="project" value="UniProtKB-SubCell"/>
</dbReference>
<dbReference type="HAMAP" id="MF_01151">
    <property type="entry name" value="GrpE"/>
    <property type="match status" value="1"/>
</dbReference>
<comment type="similarity">
    <text evidence="1 3 4">Belongs to the GrpE family.</text>
</comment>
<dbReference type="GO" id="GO:0051082">
    <property type="term" value="F:unfolded protein binding"/>
    <property type="evidence" value="ECO:0007669"/>
    <property type="project" value="TreeGrafter"/>
</dbReference>
<dbReference type="SUPFAM" id="SSF51064">
    <property type="entry name" value="Head domain of nucleotide exchange factor GrpE"/>
    <property type="match status" value="1"/>
</dbReference>
<dbReference type="SUPFAM" id="SSF58014">
    <property type="entry name" value="Coiled-coil domain of nucleotide exchange factor GrpE"/>
    <property type="match status" value="1"/>
</dbReference>
<name>A0A560WEE0_9MICO</name>
<dbReference type="InterPro" id="IPR000740">
    <property type="entry name" value="GrpE"/>
</dbReference>
<keyword evidence="3" id="KW-0346">Stress response</keyword>